<accession>A0A8H6CBN9</accession>
<sequence length="438" mass="49172">MPEKHLIPEKEQVNFTGEDEIETPIDFVTLGSCIIDDIYQESPPKLLYSNVLGGAGIYAALGARIFREIKGNGVDSKSVGMIVHEGCDFPVDAKVELQSWCLSSIFVRTPHRLTTRGKNVYSKEGVRDFEFLTPKIQVDHAMLSGRFLTSKSYHLICTPIRCIELVKGIMSRRKALKNEHPQWNSDQFQTPFIVWEPMEHCCRPSELQSIFEAMDFVDVFSPNDRELFALFNEENQGEGTIAQQDLQQYCKTLLAQGFGLKPSAVVVRMGEDGCFVASHTRNVALPAYHTPLKHVKQEDRATWKNRVTDPTGGGNAFLGGYCIGLLMDEWRDLGPGLTAFEGSALVGSISASFAIEQSGMPTLSYHEGKELWNGERSLDRLDVMRERVEKLDITKVSGELFDKFSPWEVSKRSAATGTTSQRLLHRRSTIKDARTRIS</sequence>
<name>A0A8H6CBN9_9LECA</name>
<dbReference type="RefSeq" id="XP_037150040.1">
    <property type="nucleotide sequence ID" value="XM_037293962.1"/>
</dbReference>
<dbReference type="InterPro" id="IPR029056">
    <property type="entry name" value="Ribokinase-like"/>
</dbReference>
<dbReference type="PANTHER" id="PTHR47098">
    <property type="entry name" value="PROTEIN MAK32"/>
    <property type="match status" value="1"/>
</dbReference>
<evidence type="ECO:0000313" key="3">
    <source>
        <dbReference type="Proteomes" id="UP000593566"/>
    </source>
</evidence>
<dbReference type="AlphaFoldDB" id="A0A8H6CBN9"/>
<dbReference type="Gene3D" id="3.40.1190.20">
    <property type="match status" value="1"/>
</dbReference>
<dbReference type="Pfam" id="PF00294">
    <property type="entry name" value="PfkB"/>
    <property type="match status" value="1"/>
</dbReference>
<comment type="caution">
    <text evidence="2">The sequence shown here is derived from an EMBL/GenBank/DDBJ whole genome shotgun (WGS) entry which is preliminary data.</text>
</comment>
<dbReference type="InterPro" id="IPR011611">
    <property type="entry name" value="PfkB_dom"/>
</dbReference>
<proteinExistence type="predicted"/>
<dbReference type="SUPFAM" id="SSF53613">
    <property type="entry name" value="Ribokinase-like"/>
    <property type="match status" value="1"/>
</dbReference>
<gene>
    <name evidence="2" type="ORF">HO133_003038</name>
</gene>
<protein>
    <recommendedName>
        <fullName evidence="1">Carbohydrate kinase PfkB domain-containing protein</fullName>
    </recommendedName>
</protein>
<keyword evidence="3" id="KW-1185">Reference proteome</keyword>
<dbReference type="Proteomes" id="UP000593566">
    <property type="component" value="Unassembled WGS sequence"/>
</dbReference>
<organism evidence="2 3">
    <name type="scientific">Letharia lupina</name>
    <dbReference type="NCBI Taxonomy" id="560253"/>
    <lineage>
        <taxon>Eukaryota</taxon>
        <taxon>Fungi</taxon>
        <taxon>Dikarya</taxon>
        <taxon>Ascomycota</taxon>
        <taxon>Pezizomycotina</taxon>
        <taxon>Lecanoromycetes</taxon>
        <taxon>OSLEUM clade</taxon>
        <taxon>Lecanoromycetidae</taxon>
        <taxon>Lecanorales</taxon>
        <taxon>Lecanorineae</taxon>
        <taxon>Parmeliaceae</taxon>
        <taxon>Letharia</taxon>
    </lineage>
</organism>
<dbReference type="GeneID" id="59331450"/>
<evidence type="ECO:0000259" key="1">
    <source>
        <dbReference type="Pfam" id="PF00294"/>
    </source>
</evidence>
<dbReference type="EMBL" id="JACCJB010000016">
    <property type="protein sequence ID" value="KAF6220605.1"/>
    <property type="molecule type" value="Genomic_DNA"/>
</dbReference>
<reference evidence="2 3" key="1">
    <citation type="journal article" date="2020" name="Genomics">
        <title>Complete, high-quality genomes from long-read metagenomic sequencing of two wolf lichen thalli reveals enigmatic genome architecture.</title>
        <authorList>
            <person name="McKenzie S.K."/>
            <person name="Walston R.F."/>
            <person name="Allen J.L."/>
        </authorList>
    </citation>
    <scope>NUCLEOTIDE SEQUENCE [LARGE SCALE GENOMIC DNA]</scope>
    <source>
        <strain evidence="2">WasteWater1</strain>
    </source>
</reference>
<feature type="domain" description="Carbohydrate kinase PfkB" evidence="1">
    <location>
        <begin position="208"/>
        <end position="359"/>
    </location>
</feature>
<dbReference type="PANTHER" id="PTHR47098:SF1">
    <property type="entry name" value="PFKB FAMILY CARBOHYDRATE KINASE SUPERFAMILY (AFU_ORTHOLOGUE AFUA_4G09500)"/>
    <property type="match status" value="1"/>
</dbReference>
<evidence type="ECO:0000313" key="2">
    <source>
        <dbReference type="EMBL" id="KAF6220605.1"/>
    </source>
</evidence>